<dbReference type="InterPro" id="IPR027417">
    <property type="entry name" value="P-loop_NTPase"/>
</dbReference>
<dbReference type="Proteomes" id="UP000241190">
    <property type="component" value="Unassembled WGS sequence"/>
</dbReference>
<evidence type="ECO:0008006" key="4">
    <source>
        <dbReference type="Google" id="ProtNLM"/>
    </source>
</evidence>
<evidence type="ECO:0000256" key="1">
    <source>
        <dbReference type="SAM" id="MobiDB-lite"/>
    </source>
</evidence>
<reference evidence="2 3" key="1">
    <citation type="submission" date="2018-03" db="EMBL/GenBank/DDBJ databases">
        <title>Whole genome sequencing of Histamine producing bacteria.</title>
        <authorList>
            <person name="Butler K."/>
        </authorList>
    </citation>
    <scope>NUCLEOTIDE SEQUENCE [LARGE SCALE GENOMIC DNA]</scope>
    <source>
        <strain evidence="2 3">ATCC 51761</strain>
    </source>
</reference>
<name>A0ABX5GVL1_9GAMM</name>
<feature type="compositionally biased region" description="Basic and acidic residues" evidence="1">
    <location>
        <begin position="635"/>
        <end position="651"/>
    </location>
</feature>
<dbReference type="EMBL" id="PYOP01000005">
    <property type="protein sequence ID" value="PSW98905.1"/>
    <property type="molecule type" value="Genomic_DNA"/>
</dbReference>
<sequence>MLTTEDKVKNKVMISLDKLSSERPEADKAAREIILLLEKNKFVCVTAETQMGKTTICRLIAKRNILALKKELIEKIKHKIIIYIENVSSNDLTSQAKDNFLQAGSYVEVVSITKAEQEIINSNIEDPITFMIDESHMGCDDLAKRLNTVFSLIEDRKNEKDKIILISATGFSSVYEAAKEKSIMGYSAAIYVVEPPKGYIGIGSFIKNNQVIDNSNEPCLVSAKITTPKVYENFINTIYNHTGGLYIIRATANETQTTKQLLLSLKDKDGHTLLSDENIKIVASSLKDVDKSELETWENVCNYYDDYKIRDKKLIVIVRGFLRVGIAMPTEMKEDLVATWDGTSSAVSSVVQALIGRACGYHNNYIAKHFANINMLNAHNELSEKLITFSKCSEIRLSDIYFAIQNITEKYNIPNWDAGLAGKDRKRIINRKVEIPYNTECWASYSFDPLTKLNPNIEDINELSLKLDLISDIEKEKLNDILKIIHRQYDPIKGEIPKKHGRKTSATGLLKETSKIISGQYVNKNTFISGKTPIKRKLEKAITRLLSGDKDVSFNSLLAQGAGRKKPEDLKYVAYVLSIYNTSKTKDPIEKEKSILSTQLLNVFLDTYNIKRNNTIIIFFKKGKVNEDKQLKLKLQKNKEKEKQKQDKNLDPHSLYNN</sequence>
<keyword evidence="3" id="KW-1185">Reference proteome</keyword>
<evidence type="ECO:0000313" key="2">
    <source>
        <dbReference type="EMBL" id="PSW98905.1"/>
    </source>
</evidence>
<comment type="caution">
    <text evidence="2">The sequence shown here is derived from an EMBL/GenBank/DDBJ whole genome shotgun (WGS) entry which is preliminary data.</text>
</comment>
<gene>
    <name evidence="2" type="ORF">C9J52_04310</name>
</gene>
<dbReference type="RefSeq" id="WP_045037002.1">
    <property type="nucleotide sequence ID" value="NZ_JZSR01000015.1"/>
</dbReference>
<dbReference type="SUPFAM" id="SSF52540">
    <property type="entry name" value="P-loop containing nucleoside triphosphate hydrolases"/>
    <property type="match status" value="1"/>
</dbReference>
<evidence type="ECO:0000313" key="3">
    <source>
        <dbReference type="Proteomes" id="UP000241190"/>
    </source>
</evidence>
<organism evidence="2 3">
    <name type="scientific">Photobacterium iliopiscarium</name>
    <dbReference type="NCBI Taxonomy" id="56192"/>
    <lineage>
        <taxon>Bacteria</taxon>
        <taxon>Pseudomonadati</taxon>
        <taxon>Pseudomonadota</taxon>
        <taxon>Gammaproteobacteria</taxon>
        <taxon>Vibrionales</taxon>
        <taxon>Vibrionaceae</taxon>
        <taxon>Photobacterium</taxon>
    </lineage>
</organism>
<feature type="region of interest" description="Disordered" evidence="1">
    <location>
        <begin position="635"/>
        <end position="658"/>
    </location>
</feature>
<protein>
    <recommendedName>
        <fullName evidence="4">Helicase ATP-binding domain-containing protein</fullName>
    </recommendedName>
</protein>
<accession>A0ABX5GVL1</accession>
<proteinExistence type="predicted"/>